<gene>
    <name evidence="2" type="ORF">I553_0905</name>
</gene>
<sequence>MPRPAHPAANRRASAALRDRRRAAADALAAGLLFHAGTVQAGDDVYAVQMQLTLSGELDPDRLHQAVQTVVDRHPNLVAWFCDHFEEPVQIIPPPRWRPGATSTSVPALMLSATSRRRSSGCAPPNTSRSATLPVSRGCGWR</sequence>
<protein>
    <submittedName>
        <fullName evidence="2">Condensation domain protein</fullName>
    </submittedName>
</protein>
<dbReference type="PATRIC" id="fig|1299334.3.peg.5750"/>
<dbReference type="AlphaFoldDB" id="X8AHS4"/>
<proteinExistence type="predicted"/>
<reference evidence="2" key="1">
    <citation type="submission" date="2014-01" db="EMBL/GenBank/DDBJ databases">
        <authorList>
            <person name="Brown-Elliot B."/>
            <person name="Wallace R."/>
            <person name="Lenaerts A."/>
            <person name="Ordway D."/>
            <person name="DeGroote M.A."/>
            <person name="Parker T."/>
            <person name="Sizemore C."/>
            <person name="Tallon L.J."/>
            <person name="Sadzewicz L.K."/>
            <person name="Sengamalay N."/>
            <person name="Fraser C.M."/>
            <person name="Hine E."/>
            <person name="Shefchek K.A."/>
            <person name="Das S.P."/>
            <person name="Tettelin H."/>
        </authorList>
    </citation>
    <scope>NUCLEOTIDE SEQUENCE [LARGE SCALE GENOMIC DNA]</scope>
    <source>
        <strain evidence="2">4042</strain>
    </source>
</reference>
<accession>X8AHS4</accession>
<dbReference type="SUPFAM" id="SSF52777">
    <property type="entry name" value="CoA-dependent acyltransferases"/>
    <property type="match status" value="1"/>
</dbReference>
<evidence type="ECO:0000313" key="2">
    <source>
        <dbReference type="EMBL" id="EUA31114.1"/>
    </source>
</evidence>
<organism evidence="2">
    <name type="scientific">Mycobacterium xenopi 4042</name>
    <dbReference type="NCBI Taxonomy" id="1299334"/>
    <lineage>
        <taxon>Bacteria</taxon>
        <taxon>Bacillati</taxon>
        <taxon>Actinomycetota</taxon>
        <taxon>Actinomycetes</taxon>
        <taxon>Mycobacteriales</taxon>
        <taxon>Mycobacteriaceae</taxon>
        <taxon>Mycobacterium</taxon>
    </lineage>
</organism>
<evidence type="ECO:0000256" key="1">
    <source>
        <dbReference type="SAM" id="MobiDB-lite"/>
    </source>
</evidence>
<dbReference type="InterPro" id="IPR023213">
    <property type="entry name" value="CAT-like_dom_sf"/>
</dbReference>
<dbReference type="Gene3D" id="3.30.559.10">
    <property type="entry name" value="Chloramphenicol acetyltransferase-like domain"/>
    <property type="match status" value="1"/>
</dbReference>
<name>X8AHS4_MYCXE</name>
<comment type="caution">
    <text evidence="2">The sequence shown here is derived from an EMBL/GenBank/DDBJ whole genome shotgun (WGS) entry which is preliminary data.</text>
</comment>
<feature type="region of interest" description="Disordered" evidence="1">
    <location>
        <begin position="116"/>
        <end position="142"/>
    </location>
</feature>
<dbReference type="EMBL" id="JAOB01000059">
    <property type="protein sequence ID" value="EUA31114.1"/>
    <property type="molecule type" value="Genomic_DNA"/>
</dbReference>